<keyword evidence="2 6" id="KW-0547">Nucleotide-binding</keyword>
<accession>S7RCZ7</accession>
<dbReference type="InterPro" id="IPR045076">
    <property type="entry name" value="MutS"/>
</dbReference>
<dbReference type="GO" id="GO:0140664">
    <property type="term" value="F:ATP-dependent DNA damage sensor activity"/>
    <property type="evidence" value="ECO:0007669"/>
    <property type="project" value="InterPro"/>
</dbReference>
<evidence type="ECO:0000256" key="3">
    <source>
        <dbReference type="ARBA" id="ARBA00022763"/>
    </source>
</evidence>
<proteinExistence type="inferred from homology"/>
<keyword evidence="3 6" id="KW-0227">DNA damage</keyword>
<feature type="compositionally biased region" description="Low complexity" evidence="7">
    <location>
        <begin position="234"/>
        <end position="243"/>
    </location>
</feature>
<dbReference type="GO" id="GO:0005524">
    <property type="term" value="F:ATP binding"/>
    <property type="evidence" value="ECO:0007669"/>
    <property type="project" value="UniProtKB-UniRule"/>
</dbReference>
<dbReference type="SMART" id="SM00534">
    <property type="entry name" value="MUTSac"/>
    <property type="match status" value="1"/>
</dbReference>
<dbReference type="InterPro" id="IPR016151">
    <property type="entry name" value="DNA_mismatch_repair_MutS_N"/>
</dbReference>
<dbReference type="PIRSF" id="PIRSF037677">
    <property type="entry name" value="DNA_mis_repair_Msh6"/>
    <property type="match status" value="1"/>
</dbReference>
<dbReference type="GO" id="GO:0006298">
    <property type="term" value="P:mismatch repair"/>
    <property type="evidence" value="ECO:0007669"/>
    <property type="project" value="InterPro"/>
</dbReference>
<evidence type="ECO:0000256" key="1">
    <source>
        <dbReference type="ARBA" id="ARBA00006271"/>
    </source>
</evidence>
<feature type="compositionally biased region" description="Basic residues" evidence="7">
    <location>
        <begin position="191"/>
        <end position="202"/>
    </location>
</feature>
<comment type="function">
    <text evidence="6">Component of the post-replicative DNA mismatch repair system (MMR).</text>
</comment>
<dbReference type="InterPro" id="IPR017261">
    <property type="entry name" value="DNA_mismatch_repair_MutS/MSH"/>
</dbReference>
<feature type="compositionally biased region" description="Basic and acidic residues" evidence="7">
    <location>
        <begin position="1"/>
        <end position="11"/>
    </location>
</feature>
<feature type="domain" description="DNA mismatch repair proteins mutS family" evidence="8">
    <location>
        <begin position="1083"/>
        <end position="1099"/>
    </location>
</feature>
<protein>
    <recommendedName>
        <fullName evidence="6">DNA mismatch repair protein</fullName>
    </recommendedName>
</protein>
<dbReference type="eggNOG" id="KOG0217">
    <property type="taxonomic scope" value="Eukaryota"/>
</dbReference>
<dbReference type="OMA" id="TPMMAQY"/>
<feature type="compositionally biased region" description="Basic and acidic residues" evidence="7">
    <location>
        <begin position="38"/>
        <end position="51"/>
    </location>
</feature>
<dbReference type="PROSITE" id="PS00486">
    <property type="entry name" value="DNA_MISMATCH_REPAIR_2"/>
    <property type="match status" value="1"/>
</dbReference>
<dbReference type="Pfam" id="PF05188">
    <property type="entry name" value="MutS_II"/>
    <property type="match status" value="1"/>
</dbReference>
<dbReference type="InterPro" id="IPR007860">
    <property type="entry name" value="DNA_mmatch_repair_MutS_con_dom"/>
</dbReference>
<dbReference type="RefSeq" id="XP_007869273.1">
    <property type="nucleotide sequence ID" value="XM_007871082.1"/>
</dbReference>
<feature type="region of interest" description="Disordered" evidence="7">
    <location>
        <begin position="1"/>
        <end position="330"/>
    </location>
</feature>
<dbReference type="STRING" id="670483.S7RCZ7"/>
<feature type="compositionally biased region" description="Polar residues" evidence="7">
    <location>
        <begin position="68"/>
        <end position="98"/>
    </location>
</feature>
<dbReference type="SUPFAM" id="SSF48334">
    <property type="entry name" value="DNA repair protein MutS, domain III"/>
    <property type="match status" value="1"/>
</dbReference>
<comment type="similarity">
    <text evidence="1 6">Belongs to the DNA mismatch repair MutS family.</text>
</comment>
<dbReference type="SUPFAM" id="SSF53150">
    <property type="entry name" value="DNA repair protein MutS, domain II"/>
    <property type="match status" value="1"/>
</dbReference>
<dbReference type="InterPro" id="IPR007695">
    <property type="entry name" value="DNA_mismatch_repair_MutS-lik_N"/>
</dbReference>
<keyword evidence="5 6" id="KW-0238">DNA-binding</keyword>
<evidence type="ECO:0000256" key="7">
    <source>
        <dbReference type="SAM" id="MobiDB-lite"/>
    </source>
</evidence>
<dbReference type="Gene3D" id="3.40.1170.10">
    <property type="entry name" value="DNA repair protein MutS, domain I"/>
    <property type="match status" value="1"/>
</dbReference>
<dbReference type="Gene3D" id="3.30.420.110">
    <property type="entry name" value="MutS, connector domain"/>
    <property type="match status" value="1"/>
</dbReference>
<dbReference type="GO" id="GO:0030983">
    <property type="term" value="F:mismatched DNA binding"/>
    <property type="evidence" value="ECO:0007669"/>
    <property type="project" value="UniProtKB-UniRule"/>
</dbReference>
<dbReference type="InterPro" id="IPR007696">
    <property type="entry name" value="DNA_mismatch_repair_MutS_core"/>
</dbReference>
<dbReference type="FunFam" id="3.40.1170.10:FF:000002">
    <property type="entry name" value="DNA mismatch repair protein"/>
    <property type="match status" value="1"/>
</dbReference>
<keyword evidence="4 6" id="KW-0067">ATP-binding</keyword>
<dbReference type="InterPro" id="IPR036678">
    <property type="entry name" value="MutS_con_dom_sf"/>
</dbReference>
<feature type="compositionally biased region" description="Acidic residues" evidence="7">
    <location>
        <begin position="206"/>
        <end position="222"/>
    </location>
</feature>
<dbReference type="SMART" id="SM00533">
    <property type="entry name" value="MUTSd"/>
    <property type="match status" value="1"/>
</dbReference>
<feature type="compositionally biased region" description="Low complexity" evidence="7">
    <location>
        <begin position="142"/>
        <end position="161"/>
    </location>
</feature>
<dbReference type="GO" id="GO:0032301">
    <property type="term" value="C:MutSalpha complex"/>
    <property type="evidence" value="ECO:0007669"/>
    <property type="project" value="TreeGrafter"/>
</dbReference>
<feature type="compositionally biased region" description="Acidic residues" evidence="7">
    <location>
        <begin position="102"/>
        <end position="112"/>
    </location>
</feature>
<dbReference type="InterPro" id="IPR036187">
    <property type="entry name" value="DNA_mismatch_repair_MutS_sf"/>
</dbReference>
<dbReference type="SUPFAM" id="SSF52540">
    <property type="entry name" value="P-loop containing nucleoside triphosphate hydrolases"/>
    <property type="match status" value="1"/>
</dbReference>
<dbReference type="SUPFAM" id="SSF55271">
    <property type="entry name" value="DNA repair protein MutS, domain I"/>
    <property type="match status" value="1"/>
</dbReference>
<dbReference type="HOGENOM" id="CLU_002472_1_0_1"/>
<dbReference type="GeneID" id="19308957"/>
<dbReference type="InterPro" id="IPR027417">
    <property type="entry name" value="P-loop_NTPase"/>
</dbReference>
<dbReference type="NCBIfam" id="NF003810">
    <property type="entry name" value="PRK05399.1"/>
    <property type="match status" value="1"/>
</dbReference>
<dbReference type="PANTHER" id="PTHR11361">
    <property type="entry name" value="DNA MISMATCH REPAIR PROTEIN MUTS FAMILY MEMBER"/>
    <property type="match status" value="1"/>
</dbReference>
<feature type="compositionally biased region" description="Polar residues" evidence="7">
    <location>
        <begin position="181"/>
        <end position="190"/>
    </location>
</feature>
<dbReference type="Pfam" id="PF00488">
    <property type="entry name" value="MutS_V"/>
    <property type="match status" value="1"/>
</dbReference>
<evidence type="ECO:0000256" key="6">
    <source>
        <dbReference type="PIRNR" id="PIRNR037677"/>
    </source>
</evidence>
<gene>
    <name evidence="9" type="ORF">GLOTRDRAFT_80226</name>
</gene>
<dbReference type="Pfam" id="PF01624">
    <property type="entry name" value="MutS_I"/>
    <property type="match status" value="1"/>
</dbReference>
<dbReference type="InterPro" id="IPR000432">
    <property type="entry name" value="DNA_mismatch_repair_MutS_C"/>
</dbReference>
<reference evidence="9 10" key="1">
    <citation type="journal article" date="2012" name="Science">
        <title>The Paleozoic origin of enzymatic lignin decomposition reconstructed from 31 fungal genomes.</title>
        <authorList>
            <person name="Floudas D."/>
            <person name="Binder M."/>
            <person name="Riley R."/>
            <person name="Barry K."/>
            <person name="Blanchette R.A."/>
            <person name="Henrissat B."/>
            <person name="Martinez A.T."/>
            <person name="Otillar R."/>
            <person name="Spatafora J.W."/>
            <person name="Yadav J.S."/>
            <person name="Aerts A."/>
            <person name="Benoit I."/>
            <person name="Boyd A."/>
            <person name="Carlson A."/>
            <person name="Copeland A."/>
            <person name="Coutinho P.M."/>
            <person name="de Vries R.P."/>
            <person name="Ferreira P."/>
            <person name="Findley K."/>
            <person name="Foster B."/>
            <person name="Gaskell J."/>
            <person name="Glotzer D."/>
            <person name="Gorecki P."/>
            <person name="Heitman J."/>
            <person name="Hesse C."/>
            <person name="Hori C."/>
            <person name="Igarashi K."/>
            <person name="Jurgens J.A."/>
            <person name="Kallen N."/>
            <person name="Kersten P."/>
            <person name="Kohler A."/>
            <person name="Kuees U."/>
            <person name="Kumar T.K.A."/>
            <person name="Kuo A."/>
            <person name="LaButti K."/>
            <person name="Larrondo L.F."/>
            <person name="Lindquist E."/>
            <person name="Ling A."/>
            <person name="Lombard V."/>
            <person name="Lucas S."/>
            <person name="Lundell T."/>
            <person name="Martin R."/>
            <person name="McLaughlin D.J."/>
            <person name="Morgenstern I."/>
            <person name="Morin E."/>
            <person name="Murat C."/>
            <person name="Nagy L.G."/>
            <person name="Nolan M."/>
            <person name="Ohm R.A."/>
            <person name="Patyshakuliyeva A."/>
            <person name="Rokas A."/>
            <person name="Ruiz-Duenas F.J."/>
            <person name="Sabat G."/>
            <person name="Salamov A."/>
            <person name="Samejima M."/>
            <person name="Schmutz J."/>
            <person name="Slot J.C."/>
            <person name="St John F."/>
            <person name="Stenlid J."/>
            <person name="Sun H."/>
            <person name="Sun S."/>
            <person name="Syed K."/>
            <person name="Tsang A."/>
            <person name="Wiebenga A."/>
            <person name="Young D."/>
            <person name="Pisabarro A."/>
            <person name="Eastwood D.C."/>
            <person name="Martin F."/>
            <person name="Cullen D."/>
            <person name="Grigoriev I.V."/>
            <person name="Hibbett D.S."/>
        </authorList>
    </citation>
    <scope>NUCLEOTIDE SEQUENCE [LARGE SCALE GENOMIC DNA]</scope>
    <source>
        <strain evidence="9 10">ATCC 11539</strain>
    </source>
</reference>
<dbReference type="KEGG" id="gtr:GLOTRDRAFT_80226"/>
<keyword evidence="6" id="KW-0234">DNA repair</keyword>
<dbReference type="Proteomes" id="UP000030669">
    <property type="component" value="Unassembled WGS sequence"/>
</dbReference>
<name>S7RCZ7_GLOTA</name>
<evidence type="ECO:0000259" key="8">
    <source>
        <dbReference type="PROSITE" id="PS00486"/>
    </source>
</evidence>
<dbReference type="AlphaFoldDB" id="S7RCZ7"/>
<evidence type="ECO:0000256" key="4">
    <source>
        <dbReference type="ARBA" id="ARBA00022840"/>
    </source>
</evidence>
<dbReference type="Gene3D" id="3.40.50.300">
    <property type="entry name" value="P-loop containing nucleotide triphosphate hydrolases"/>
    <property type="match status" value="1"/>
</dbReference>
<sequence>MAPQKATEKMKQKSLMSWFGKPNAAPKNGEGKATQARQDPKNLPNKEKPRVEPPATPRTPDLKRPGNATLSSSQPSAATYTRSSDGDGWSSSKETPPTSDAIDVDMLSEEEDAKASVSKPRITKRKKVLMDSDEEEIPGDISNKASSSYRSSSPVPLSSKSQVKKARVSLVPSDDEGDDSATVSSFSNRLTRFRKSPTKRRGSQSGDDDDFIVPDDEDDDDEPPARGRGRTHGRSSSTSSRSSVLSEDDFDEEDDDEAPSKTKRTKSKATPSRPALKSTDSGRRSSDTFLTAAEQRMQAQKNEKKSTEEPFSFLVDPRDKDGVRPGEPGYDPRTLFIPKSAWKGFSPFEKQFWEIKQNHYDTVLFFQKGKFYELYEEDARIGHREFDLKLTQRVKMCMVGVPEMSFDFWAAKFLGKGYKVGRVDQAETALGAEMRQSKSKGKAIDDKPKEKIVRRDLNKVYTNGTLVDDQLLSDEQAGHCISIREEPIDGDASISSFGICVLDSSTSEFNLSSFEDDVCRTKLETMMRQLRPKELVFTKGNLSVPTTRLLKGVLPSSCMWTTLRDCEGFDYDSTIRELKGLYPPIEEEDAMMEDDALGSGVPDAIRAMIPSKTAIIALGSMIWYLRQLNIDKDLLSMKNFNVYDPMKRGQGLVLDGQTLAHIEVLVNSEGTEEGTLHKLFNRCVTPFGKRLFRIWLCMPLRDVSDINARLDAVEDLLDHPTFEKEFTDIVKGLPDLERIVSRIHARNCKITDFIKVLGAFSKLNQGLADMAEASETFKSKTILGLLRSAPDLKQNIKHVERMFVKPDKGSDELVPKEGKDEAYDGIMEEIAGLEKELEDELQKLEEQVGFSLNYWHSATGTKDIYLVQTPASRKEIPKTWTKSGSTKAYSRWLVPSLVPTIRKLKEARENRSTIIKEFKNRVFAEFDADRAVWLRAIRVLAELDCLFSLANSSTALGEPACRPEFIEGDAASLEFEELRHPALTVRTSSFIPNDVKLGSGGRRVALLTGPNMGGKSTVMRMTAVGVIMAQLGMLVPAAKARICPVDAILTRMGAYDNMFANASTFKVELDECSKILRDATPKSLVILDELGRGTSTYDGMAIAGAVLHHLATHTLALSFFATHYGSLTDDFAYHPSIRNMHMETLIDDEKRELVFLYKLVEGVAESSFGTHIANLAGVPREVVERAAVVSNDFAKQFKEKVEGRKKRSRLPLTAQADFAYLCGLGLGKLKLDDDPVRKSQVLRIIKGAVGKYIVESQQRSAAA</sequence>
<evidence type="ECO:0000313" key="10">
    <source>
        <dbReference type="Proteomes" id="UP000030669"/>
    </source>
</evidence>
<keyword evidence="10" id="KW-1185">Reference proteome</keyword>
<evidence type="ECO:0000313" key="9">
    <source>
        <dbReference type="EMBL" id="EPQ52075.1"/>
    </source>
</evidence>
<dbReference type="EMBL" id="KB469308">
    <property type="protein sequence ID" value="EPQ52075.1"/>
    <property type="molecule type" value="Genomic_DNA"/>
</dbReference>
<dbReference type="PANTHER" id="PTHR11361:SF148">
    <property type="entry name" value="DNA MISMATCH REPAIR PROTEIN MSH6"/>
    <property type="match status" value="1"/>
</dbReference>
<evidence type="ECO:0000256" key="5">
    <source>
        <dbReference type="ARBA" id="ARBA00023125"/>
    </source>
</evidence>
<dbReference type="Pfam" id="PF05192">
    <property type="entry name" value="MutS_III"/>
    <property type="match status" value="1"/>
</dbReference>
<evidence type="ECO:0000256" key="2">
    <source>
        <dbReference type="ARBA" id="ARBA00022741"/>
    </source>
</evidence>
<dbReference type="Gene3D" id="1.10.1420.10">
    <property type="match status" value="2"/>
</dbReference>
<organism evidence="9 10">
    <name type="scientific">Gloeophyllum trabeum (strain ATCC 11539 / FP-39264 / Madison 617)</name>
    <name type="common">Brown rot fungus</name>
    <dbReference type="NCBI Taxonomy" id="670483"/>
    <lineage>
        <taxon>Eukaryota</taxon>
        <taxon>Fungi</taxon>
        <taxon>Dikarya</taxon>
        <taxon>Basidiomycota</taxon>
        <taxon>Agaricomycotina</taxon>
        <taxon>Agaricomycetes</taxon>
        <taxon>Gloeophyllales</taxon>
        <taxon>Gloeophyllaceae</taxon>
        <taxon>Gloeophyllum</taxon>
    </lineage>
</organism>
<feature type="compositionally biased region" description="Acidic residues" evidence="7">
    <location>
        <begin position="246"/>
        <end position="257"/>
    </location>
</feature>
<dbReference type="OrthoDB" id="121051at2759"/>